<keyword evidence="6 11" id="KW-0808">Transferase</keyword>
<comment type="pathway">
    <text evidence="2 11">Glycolipid biosynthesis; glycosylphosphatidylinositol-anchor biosynthesis.</text>
</comment>
<comment type="similarity">
    <text evidence="3 11">Belongs to the PIGV family.</text>
</comment>
<evidence type="ECO:0000256" key="4">
    <source>
        <dbReference type="ARBA" id="ARBA00022502"/>
    </source>
</evidence>
<evidence type="ECO:0000256" key="8">
    <source>
        <dbReference type="ARBA" id="ARBA00022824"/>
    </source>
</evidence>
<organism evidence="12 13">
    <name type="scientific">Schistosoma bovis</name>
    <name type="common">Blood fluke</name>
    <dbReference type="NCBI Taxonomy" id="6184"/>
    <lineage>
        <taxon>Eukaryota</taxon>
        <taxon>Metazoa</taxon>
        <taxon>Spiralia</taxon>
        <taxon>Lophotrochozoa</taxon>
        <taxon>Platyhelminthes</taxon>
        <taxon>Trematoda</taxon>
        <taxon>Digenea</taxon>
        <taxon>Strigeidida</taxon>
        <taxon>Schistosomatoidea</taxon>
        <taxon>Schistosomatidae</taxon>
        <taxon>Schistosoma</taxon>
    </lineage>
</organism>
<dbReference type="GO" id="GO:0031501">
    <property type="term" value="C:mannosyltransferase complex"/>
    <property type="evidence" value="ECO:0007669"/>
    <property type="project" value="TreeGrafter"/>
</dbReference>
<evidence type="ECO:0000256" key="2">
    <source>
        <dbReference type="ARBA" id="ARBA00004687"/>
    </source>
</evidence>
<comment type="function">
    <text evidence="11">Mannosyltransferase involved in glycosylphosphatidylinositol-anchor biosynthesis.</text>
</comment>
<proteinExistence type="inferred from homology"/>
<evidence type="ECO:0000256" key="3">
    <source>
        <dbReference type="ARBA" id="ARBA00008698"/>
    </source>
</evidence>
<dbReference type="UniPathway" id="UPA00196"/>
<evidence type="ECO:0000256" key="11">
    <source>
        <dbReference type="RuleBase" id="RU363112"/>
    </source>
</evidence>
<evidence type="ECO:0000256" key="9">
    <source>
        <dbReference type="ARBA" id="ARBA00022989"/>
    </source>
</evidence>
<keyword evidence="5 11" id="KW-0328">Glycosyltransferase</keyword>
<gene>
    <name evidence="12" type="ORF">DC041_0003402</name>
</gene>
<dbReference type="GO" id="GO:0006506">
    <property type="term" value="P:GPI anchor biosynthetic process"/>
    <property type="evidence" value="ECO:0007669"/>
    <property type="project" value="UniProtKB-UniPathway"/>
</dbReference>
<dbReference type="GO" id="GO:0000009">
    <property type="term" value="F:alpha-1,6-mannosyltransferase activity"/>
    <property type="evidence" value="ECO:0007669"/>
    <property type="project" value="InterPro"/>
</dbReference>
<dbReference type="Proteomes" id="UP000290809">
    <property type="component" value="Unassembled WGS sequence"/>
</dbReference>
<comment type="caution">
    <text evidence="11">Lacks conserved residue(s) required for the propagation of feature annotation.</text>
</comment>
<evidence type="ECO:0000256" key="6">
    <source>
        <dbReference type="ARBA" id="ARBA00022679"/>
    </source>
</evidence>
<protein>
    <recommendedName>
        <fullName evidence="11">GPI mannosyltransferase 2</fullName>
        <ecNumber evidence="11">2.4.1.-</ecNumber>
    </recommendedName>
</protein>
<accession>A0A430Q3I2</accession>
<evidence type="ECO:0000256" key="10">
    <source>
        <dbReference type="ARBA" id="ARBA00023136"/>
    </source>
</evidence>
<dbReference type="EC" id="2.4.1.-" evidence="11"/>
<evidence type="ECO:0000256" key="5">
    <source>
        <dbReference type="ARBA" id="ARBA00022676"/>
    </source>
</evidence>
<dbReference type="EMBL" id="QMKO01002904">
    <property type="protein sequence ID" value="RTG82263.1"/>
    <property type="molecule type" value="Genomic_DNA"/>
</dbReference>
<keyword evidence="8 11" id="KW-0256">Endoplasmic reticulum</keyword>
<dbReference type="GO" id="GO:0005789">
    <property type="term" value="C:endoplasmic reticulum membrane"/>
    <property type="evidence" value="ECO:0007669"/>
    <property type="project" value="UniProtKB-SubCell"/>
</dbReference>
<feature type="transmembrane region" description="Helical" evidence="11">
    <location>
        <begin position="6"/>
        <end position="31"/>
    </location>
</feature>
<keyword evidence="7 11" id="KW-0812">Transmembrane</keyword>
<reference evidence="12 13" key="1">
    <citation type="journal article" date="2019" name="PLoS Pathog.">
        <title>Genome sequence of the bovine parasite Schistosoma bovis Tanzania.</title>
        <authorList>
            <person name="Oey H."/>
            <person name="Zakrzewski M."/>
            <person name="Gobert G."/>
            <person name="Gravermann K."/>
            <person name="Stoye J."/>
            <person name="Jones M."/>
            <person name="Mcmanus D."/>
            <person name="Krause L."/>
        </authorList>
    </citation>
    <scope>NUCLEOTIDE SEQUENCE [LARGE SCALE GENOMIC DNA]</scope>
    <source>
        <strain evidence="12 13">TAN1997</strain>
    </source>
</reference>
<evidence type="ECO:0000313" key="12">
    <source>
        <dbReference type="EMBL" id="RTG82263.1"/>
    </source>
</evidence>
<keyword evidence="13" id="KW-1185">Reference proteome</keyword>
<feature type="transmembrane region" description="Helical" evidence="11">
    <location>
        <begin position="81"/>
        <end position="100"/>
    </location>
</feature>
<dbReference type="InterPro" id="IPR007315">
    <property type="entry name" value="PIG-V/Gpi18"/>
</dbReference>
<dbReference type="PANTHER" id="PTHR12468:SF2">
    <property type="entry name" value="GPI MANNOSYLTRANSFERASE 2"/>
    <property type="match status" value="1"/>
</dbReference>
<dbReference type="STRING" id="6184.A0A430Q3I2"/>
<keyword evidence="4 11" id="KW-0337">GPI-anchor biosynthesis</keyword>
<dbReference type="PANTHER" id="PTHR12468">
    <property type="entry name" value="GPI MANNOSYLTRANSFERASE 2"/>
    <property type="match status" value="1"/>
</dbReference>
<evidence type="ECO:0000313" key="13">
    <source>
        <dbReference type="Proteomes" id="UP000290809"/>
    </source>
</evidence>
<evidence type="ECO:0000256" key="7">
    <source>
        <dbReference type="ARBA" id="ARBA00022692"/>
    </source>
</evidence>
<comment type="subcellular location">
    <subcellularLocation>
        <location evidence="1 11">Endoplasmic reticulum membrane</location>
        <topology evidence="1 11">Multi-pass membrane protein</topology>
    </subcellularLocation>
</comment>
<comment type="caution">
    <text evidence="12">The sequence shown here is derived from an EMBL/GenBank/DDBJ whole genome shotgun (WGS) entry which is preliminary data.</text>
</comment>
<dbReference type="AlphaFoldDB" id="A0A430Q3I2"/>
<evidence type="ECO:0000256" key="1">
    <source>
        <dbReference type="ARBA" id="ARBA00004477"/>
    </source>
</evidence>
<dbReference type="Pfam" id="PF04188">
    <property type="entry name" value="Mannosyl_trans2"/>
    <property type="match status" value="1"/>
</dbReference>
<sequence>MRNGPYHGAVLTRMIFSSCPVIYWFCAYLLCETLPNFEPLIMNKHNSNSLINIRFELYHYLVDIYKALNPFQYHLVKHRIVLCYFLSYAIIGCILHPNFLPWT</sequence>
<name>A0A430Q3I2_SCHBO</name>
<dbReference type="GO" id="GO:0004376">
    <property type="term" value="F:GPI mannosyltransferase activity"/>
    <property type="evidence" value="ECO:0007669"/>
    <property type="project" value="InterPro"/>
</dbReference>
<keyword evidence="9 11" id="KW-1133">Transmembrane helix</keyword>
<keyword evidence="10 11" id="KW-0472">Membrane</keyword>